<proteinExistence type="predicted"/>
<dbReference type="InterPro" id="IPR000601">
    <property type="entry name" value="PKD_dom"/>
</dbReference>
<dbReference type="InterPro" id="IPR035986">
    <property type="entry name" value="PKD_dom_sf"/>
</dbReference>
<reference evidence="2 3" key="1">
    <citation type="submission" date="2024-05" db="EMBL/GenBank/DDBJ databases">
        <title>Roseateles sp. 2.12 16S ribosomal RNA gene Genome sequencing and assembly.</title>
        <authorList>
            <person name="Woo H."/>
        </authorList>
    </citation>
    <scope>NUCLEOTIDE SEQUENCE [LARGE SCALE GENOMIC DNA]</scope>
    <source>
        <strain evidence="2 3">2.12</strain>
    </source>
</reference>
<dbReference type="EMBL" id="JBDPZC010000001">
    <property type="protein sequence ID" value="MEO3711548.1"/>
    <property type="molecule type" value="Genomic_DNA"/>
</dbReference>
<dbReference type="PROSITE" id="PS51257">
    <property type="entry name" value="PROKAR_LIPOPROTEIN"/>
    <property type="match status" value="1"/>
</dbReference>
<evidence type="ECO:0000313" key="2">
    <source>
        <dbReference type="EMBL" id="MEO3711548.1"/>
    </source>
</evidence>
<dbReference type="Gene3D" id="2.60.40.10">
    <property type="entry name" value="Immunoglobulins"/>
    <property type="match status" value="1"/>
</dbReference>
<dbReference type="InterPro" id="IPR013783">
    <property type="entry name" value="Ig-like_fold"/>
</dbReference>
<dbReference type="RefSeq" id="WP_347605480.1">
    <property type="nucleotide sequence ID" value="NZ_JBDPZC010000001.1"/>
</dbReference>
<keyword evidence="3" id="KW-1185">Reference proteome</keyword>
<protein>
    <submittedName>
        <fullName evidence="2">PKD domain-containing protein</fullName>
    </submittedName>
</protein>
<organism evidence="2 3">
    <name type="scientific">Roseateles flavus</name>
    <dbReference type="NCBI Taxonomy" id="3149041"/>
    <lineage>
        <taxon>Bacteria</taxon>
        <taxon>Pseudomonadati</taxon>
        <taxon>Pseudomonadota</taxon>
        <taxon>Betaproteobacteria</taxon>
        <taxon>Burkholderiales</taxon>
        <taxon>Sphaerotilaceae</taxon>
        <taxon>Roseateles</taxon>
    </lineage>
</organism>
<dbReference type="Pfam" id="PF18911">
    <property type="entry name" value="PKD_4"/>
    <property type="match status" value="1"/>
</dbReference>
<sequence length="407" mass="42619">MLSKEIQRLGVPPVLLTLSLLLTACGGGGGGTTPPANAAPVARMADVASPLYTGDPVLLDGRTSSDPDSDPLSFEWSITERPTGSTVQLGTSAPGLSYLIPDAPGRYGVAIRVSDGKGGESRLTKTLDVQAAPALSIALDQAEPLGGPVQLRLSRKVAFNKVTWYVDSRQLGEGKQDDAGLIAWDAGFQTDGPHLIQARLDYGSGITAQVERQVQVKTPSIKLSKPYVWYYGNTAIVVEAQSVYGVDKVRLSYKGTVLGELSAPNACGESPACPGPFTSYYFPVSAAQTGSGKVTLDLYARDKAGAERTLQVEAQVNPMISLSSPVTGASVHNSFTLSGKREQAHSAVRLEVRLGDLLVYSQADVGETFSIPISVAGLAAGRYTVTVSAKDALEGSAILTLEVVVVP</sequence>
<dbReference type="CDD" id="cd00146">
    <property type="entry name" value="PKD"/>
    <property type="match status" value="1"/>
</dbReference>
<evidence type="ECO:0000259" key="1">
    <source>
        <dbReference type="Pfam" id="PF18911"/>
    </source>
</evidence>
<accession>A0ABV0G923</accession>
<evidence type="ECO:0000313" key="3">
    <source>
        <dbReference type="Proteomes" id="UP001462640"/>
    </source>
</evidence>
<dbReference type="Proteomes" id="UP001462640">
    <property type="component" value="Unassembled WGS sequence"/>
</dbReference>
<name>A0ABV0G923_9BURK</name>
<feature type="domain" description="PKD" evidence="1">
    <location>
        <begin position="37"/>
        <end position="129"/>
    </location>
</feature>
<gene>
    <name evidence="2" type="ORF">ABDJ40_02070</name>
</gene>
<comment type="caution">
    <text evidence="2">The sequence shown here is derived from an EMBL/GenBank/DDBJ whole genome shotgun (WGS) entry which is preliminary data.</text>
</comment>
<dbReference type="SUPFAM" id="SSF49299">
    <property type="entry name" value="PKD domain"/>
    <property type="match status" value="1"/>
</dbReference>